<dbReference type="OrthoDB" id="21186at10239"/>
<protein>
    <submittedName>
        <fullName evidence="1">Uncharacterized protein</fullName>
    </submittedName>
</protein>
<dbReference type="Proteomes" id="UP000033338">
    <property type="component" value="Segment"/>
</dbReference>
<accession>A0A0E3TB04</accession>
<evidence type="ECO:0000313" key="2">
    <source>
        <dbReference type="Proteomes" id="UP000033338"/>
    </source>
</evidence>
<dbReference type="GeneID" id="26628023"/>
<dbReference type="EMBL" id="KR014248">
    <property type="protein sequence ID" value="AKC04951.1"/>
    <property type="molecule type" value="Genomic_DNA"/>
</dbReference>
<evidence type="ECO:0000313" key="1">
    <source>
        <dbReference type="EMBL" id="AKC04951.1"/>
    </source>
</evidence>
<name>A0A0E3TB04_9CAUD</name>
<proteinExistence type="predicted"/>
<dbReference type="KEGG" id="vg:26628023"/>
<keyword evidence="2" id="KW-1185">Reference proteome</keyword>
<sequence length="89" mass="9877">MVGKATVNGEQSSIAGLYTYNSELLDEWTKFTSDNHGKDGLESLACIVGAGVFLVLDEKFGEYYKTNLFCGMWRVGITPEELINFCIKV</sequence>
<reference evidence="1 2" key="1">
    <citation type="journal article" date="2015" name="Genome Announc.">
        <title>Complete Genome Sequence of Escherichia coli O145:NM Bacteriophage vB_EcoM_AYO145A, a New Member of O1-Like Phages.</title>
        <authorList>
            <person name="Wang J."/>
            <person name="Niu Y.D."/>
            <person name="Chen J."/>
            <person name="McAllister T.A."/>
            <person name="Stanford K."/>
        </authorList>
    </citation>
    <scope>NUCLEOTIDE SEQUENCE [LARGE SCALE GENOMIC DNA]</scope>
</reference>
<organism evidence="1 2">
    <name type="scientific">Escherichia phage vB_EcoM_AYO145A</name>
    <dbReference type="NCBI Taxonomy" id="1636202"/>
    <lineage>
        <taxon>Viruses</taxon>
        <taxon>Duplodnaviria</taxon>
        <taxon>Heunggongvirae</taxon>
        <taxon>Uroviricota</taxon>
        <taxon>Caudoviricetes</taxon>
        <taxon>Andersonviridae</taxon>
        <taxon>Ounavirinae</taxon>
        <taxon>Felixounavirus</taxon>
        <taxon>Felixounavirus AYO145A</taxon>
    </lineage>
</organism>
<gene>
    <name evidence="1" type="ORF">AYO145A_123</name>
</gene>
<dbReference type="RefSeq" id="YP_009200862.1">
    <property type="nucleotide sequence ID" value="NC_028825.1"/>
</dbReference>